<dbReference type="RefSeq" id="WP_261671897.1">
    <property type="nucleotide sequence ID" value="NZ_JARUJP010000001.1"/>
</dbReference>
<feature type="transmembrane region" description="Helical" evidence="1">
    <location>
        <begin position="6"/>
        <end position="27"/>
    </location>
</feature>
<reference evidence="2 3" key="1">
    <citation type="submission" date="2023-04" db="EMBL/GenBank/DDBJ databases">
        <title>Clostridium tannerae sp. nov., isolated from the fecal material of an alpaca.</title>
        <authorList>
            <person name="Miller S."/>
            <person name="Hendry M."/>
            <person name="King J."/>
            <person name="Sankaranarayanan K."/>
            <person name="Lawson P.A."/>
        </authorList>
    </citation>
    <scope>NUCLEOTIDE SEQUENCE [LARGE SCALE GENOMIC DNA]</scope>
    <source>
        <strain evidence="2 3">A1-XYC3</strain>
    </source>
</reference>
<evidence type="ECO:0000313" key="3">
    <source>
        <dbReference type="Proteomes" id="UP001281656"/>
    </source>
</evidence>
<comment type="caution">
    <text evidence="2">The sequence shown here is derived from an EMBL/GenBank/DDBJ whole genome shotgun (WGS) entry which is preliminary data.</text>
</comment>
<dbReference type="EMBL" id="JARUJP010000001">
    <property type="protein sequence ID" value="MDW8799926.1"/>
    <property type="molecule type" value="Genomic_DNA"/>
</dbReference>
<keyword evidence="3" id="KW-1185">Reference proteome</keyword>
<proteinExistence type="predicted"/>
<organism evidence="2 3">
    <name type="scientific">Clostridium tanneri</name>
    <dbReference type="NCBI Taxonomy" id="3037988"/>
    <lineage>
        <taxon>Bacteria</taxon>
        <taxon>Bacillati</taxon>
        <taxon>Bacillota</taxon>
        <taxon>Clostridia</taxon>
        <taxon>Eubacteriales</taxon>
        <taxon>Clostridiaceae</taxon>
        <taxon>Clostridium</taxon>
    </lineage>
</organism>
<evidence type="ECO:0000313" key="2">
    <source>
        <dbReference type="EMBL" id="MDW8799926.1"/>
    </source>
</evidence>
<accession>A0ABU4JPN9</accession>
<evidence type="ECO:0000256" key="1">
    <source>
        <dbReference type="SAM" id="Phobius"/>
    </source>
</evidence>
<gene>
    <name evidence="2" type="ORF">P8V03_02020</name>
</gene>
<keyword evidence="1" id="KW-0472">Membrane</keyword>
<sequence>MDKRKIRTVLLVFLTITIFGLSYYICISKLKNTNLKKDRYQVENNKGRDALTVNSSAEGIISTGSNVIFKTKYAKSNEIIIDKEEKARDISAKNKSQIEETYKDEGYKVQSMTPSEVIMMREVDKYAPNKYVLGIKDQCIAIYKTDKDGNMFIENDKRDITDIRIDKLKQADIQLLTRGDNYFQCDTREEAESRLEDYE</sequence>
<name>A0ABU4JPN9_9CLOT</name>
<keyword evidence="1" id="KW-1133">Transmembrane helix</keyword>
<protein>
    <recommendedName>
        <fullName evidence="4">Bypass of forespore C C-terminal domain-containing protein</fullName>
    </recommendedName>
</protein>
<evidence type="ECO:0008006" key="4">
    <source>
        <dbReference type="Google" id="ProtNLM"/>
    </source>
</evidence>
<dbReference type="Proteomes" id="UP001281656">
    <property type="component" value="Unassembled WGS sequence"/>
</dbReference>
<keyword evidence="1" id="KW-0812">Transmembrane</keyword>